<feature type="domain" description="MobA/VirD2-like nuclease" evidence="2">
    <location>
        <begin position="20"/>
        <end position="146"/>
    </location>
</feature>
<keyword evidence="4" id="KW-1185">Reference proteome</keyword>
<dbReference type="Pfam" id="PF03432">
    <property type="entry name" value="Relaxase"/>
    <property type="match status" value="1"/>
</dbReference>
<dbReference type="Proteomes" id="UP001595613">
    <property type="component" value="Unassembled WGS sequence"/>
</dbReference>
<dbReference type="EMBL" id="JBHRYD010000016">
    <property type="protein sequence ID" value="MFC3706257.1"/>
    <property type="molecule type" value="Genomic_DNA"/>
</dbReference>
<protein>
    <submittedName>
        <fullName evidence="3">Relaxase/mobilization nuclease domain-containing protein</fullName>
    </submittedName>
</protein>
<organism evidence="3 4">
    <name type="scientific">Devosia honganensis</name>
    <dbReference type="NCBI Taxonomy" id="1610527"/>
    <lineage>
        <taxon>Bacteria</taxon>
        <taxon>Pseudomonadati</taxon>
        <taxon>Pseudomonadota</taxon>
        <taxon>Alphaproteobacteria</taxon>
        <taxon>Hyphomicrobiales</taxon>
        <taxon>Devosiaceae</taxon>
        <taxon>Devosia</taxon>
    </lineage>
</organism>
<evidence type="ECO:0000256" key="1">
    <source>
        <dbReference type="SAM" id="MobiDB-lite"/>
    </source>
</evidence>
<comment type="caution">
    <text evidence="3">The sequence shown here is derived from an EMBL/GenBank/DDBJ whole genome shotgun (WGS) entry which is preliminary data.</text>
</comment>
<sequence>MILVGSQRGGAGNLARHLLNEKDNDHVTVHELRGFTARDLHGAFEEAHAISLGTNCKQFLFSLSFNPPKDVAVDVTALLAAAERAEEKLGLSGQPRAVVIHEKNGRRHAHVVWSRIDAQEMKAVNLPHFKNRLNSLSKDLFLEHGWQLPDGYKENGWKNPLNFTLAEWQQAKRLDLDPREIKQVFREAWAHSDGQQSFKAALEESGFFLARGDRRGFVALDIHGEVYSVARMAGIKTKDLNARLGSPDALPSVNEVKADTHRRMSSRLREHLKTIRAEQQQALTPLVEQRQKLVAQHRAERTTLEQGQERRWKAEAQERQQRLRTGLMGVVDFFTGRAAAMRRQNEREAFQCFARDRAQKEALYKFQSGETAALHKQVATLKARQRQERMQLAARIGQMLRISRESDRKRERQPDHTPQRGIDFSL</sequence>
<dbReference type="RefSeq" id="WP_380098363.1">
    <property type="nucleotide sequence ID" value="NZ_JBHRYD010000016.1"/>
</dbReference>
<evidence type="ECO:0000313" key="4">
    <source>
        <dbReference type="Proteomes" id="UP001595613"/>
    </source>
</evidence>
<reference evidence="4" key="1">
    <citation type="journal article" date="2019" name="Int. J. Syst. Evol. Microbiol.">
        <title>The Global Catalogue of Microorganisms (GCM) 10K type strain sequencing project: providing services to taxonomists for standard genome sequencing and annotation.</title>
        <authorList>
            <consortium name="The Broad Institute Genomics Platform"/>
            <consortium name="The Broad Institute Genome Sequencing Center for Infectious Disease"/>
            <person name="Wu L."/>
            <person name="Ma J."/>
        </authorList>
    </citation>
    <scope>NUCLEOTIDE SEQUENCE [LARGE SCALE GENOMIC DNA]</scope>
    <source>
        <strain evidence="4">KCTC 42281</strain>
    </source>
</reference>
<name>A0ABV7X3W9_9HYPH</name>
<gene>
    <name evidence="3" type="ORF">ACFOOL_16025</name>
</gene>
<evidence type="ECO:0000259" key="2">
    <source>
        <dbReference type="Pfam" id="PF03432"/>
    </source>
</evidence>
<dbReference type="InterPro" id="IPR005094">
    <property type="entry name" value="Endonuclease_MobA/VirD2"/>
</dbReference>
<feature type="compositionally biased region" description="Basic and acidic residues" evidence="1">
    <location>
        <begin position="402"/>
        <end position="418"/>
    </location>
</feature>
<evidence type="ECO:0000313" key="3">
    <source>
        <dbReference type="EMBL" id="MFC3706257.1"/>
    </source>
</evidence>
<accession>A0ABV7X3W9</accession>
<feature type="region of interest" description="Disordered" evidence="1">
    <location>
        <begin position="401"/>
        <end position="426"/>
    </location>
</feature>
<proteinExistence type="predicted"/>